<evidence type="ECO:0000256" key="1">
    <source>
        <dbReference type="ARBA" id="ARBA00004138"/>
    </source>
</evidence>
<dbReference type="InterPro" id="IPR003112">
    <property type="entry name" value="Olfac-like_dom"/>
</dbReference>
<evidence type="ECO:0000256" key="14">
    <source>
        <dbReference type="ARBA" id="ARBA00022729"/>
    </source>
</evidence>
<comment type="caution">
    <text evidence="29">Lacks conserved residue(s) required for the propagation of feature annotation.</text>
</comment>
<dbReference type="GO" id="GO:0005929">
    <property type="term" value="C:cilium"/>
    <property type="evidence" value="ECO:0007669"/>
    <property type="project" value="UniProtKB-SubCell"/>
</dbReference>
<dbReference type="GO" id="GO:0001649">
    <property type="term" value="P:osteoblast differentiation"/>
    <property type="evidence" value="ECO:0000318"/>
    <property type="project" value="GO_Central"/>
</dbReference>
<keyword evidence="23" id="KW-0472">Membrane</keyword>
<dbReference type="CTD" id="108715676"/>
<gene>
    <name evidence="33 34" type="primary">myoc.S</name>
</gene>
<evidence type="ECO:0000256" key="8">
    <source>
        <dbReference type="ARBA" id="ARBA00004555"/>
    </source>
</evidence>
<dbReference type="Pfam" id="PF02191">
    <property type="entry name" value="OLF"/>
    <property type="match status" value="1"/>
</dbReference>
<keyword evidence="24" id="KW-0564">Palmitate</keyword>
<keyword evidence="27" id="KW-0449">Lipoprotein</keyword>
<evidence type="ECO:0000313" key="33">
    <source>
        <dbReference type="RefSeq" id="XP_018116543.1"/>
    </source>
</evidence>
<evidence type="ECO:0000256" key="13">
    <source>
        <dbReference type="ARBA" id="ARBA00022723"/>
    </source>
</evidence>
<dbReference type="PROSITE" id="PS51132">
    <property type="entry name" value="OLF"/>
    <property type="match status" value="1"/>
</dbReference>
<evidence type="ECO:0000256" key="18">
    <source>
        <dbReference type="ARBA" id="ARBA00022837"/>
    </source>
</evidence>
<feature type="region of interest" description="Disordered" evidence="30">
    <location>
        <begin position="198"/>
        <end position="247"/>
    </location>
</feature>
<dbReference type="PANTHER" id="PTHR23192">
    <property type="entry name" value="OLFACTOMEDIN-RELATED"/>
    <property type="match status" value="1"/>
</dbReference>
<evidence type="ECO:0000256" key="29">
    <source>
        <dbReference type="PROSITE-ProRule" id="PRU00446"/>
    </source>
</evidence>
<dbReference type="GO" id="GO:0031410">
    <property type="term" value="C:cytoplasmic vesicle"/>
    <property type="evidence" value="ECO:0007669"/>
    <property type="project" value="UniProtKB-SubCell"/>
</dbReference>
<evidence type="ECO:0000256" key="5">
    <source>
        <dbReference type="ARBA" id="ARBA00004498"/>
    </source>
</evidence>
<keyword evidence="18" id="KW-0106">Calcium</keyword>
<evidence type="ECO:0000256" key="4">
    <source>
        <dbReference type="ARBA" id="ARBA00004427"/>
    </source>
</evidence>
<dbReference type="GeneID" id="108715676"/>
<evidence type="ECO:0000256" key="2">
    <source>
        <dbReference type="ARBA" id="ARBA00004273"/>
    </source>
</evidence>
<keyword evidence="13" id="KW-0479">Metal-binding</keyword>
<evidence type="ECO:0000256" key="20">
    <source>
        <dbReference type="ARBA" id="ARBA00023054"/>
    </source>
</evidence>
<evidence type="ECO:0000256" key="30">
    <source>
        <dbReference type="SAM" id="MobiDB-lite"/>
    </source>
</evidence>
<keyword evidence="12" id="KW-0272">Extracellular matrix</keyword>
<evidence type="ECO:0000256" key="21">
    <source>
        <dbReference type="ARBA" id="ARBA00023069"/>
    </source>
</evidence>
<keyword evidence="22" id="KW-0496">Mitochondrion</keyword>
<evidence type="ECO:0000256" key="9">
    <source>
        <dbReference type="ARBA" id="ARBA00004569"/>
    </source>
</evidence>
<evidence type="ECO:0000313" key="34">
    <source>
        <dbReference type="Xenbase" id="XB-GENE-17331048"/>
    </source>
</evidence>
<keyword evidence="32" id="KW-1185">Reference proteome</keyword>
<keyword evidence="21" id="KW-0969">Cilium</keyword>
<feature type="compositionally biased region" description="Basic and acidic residues" evidence="30">
    <location>
        <begin position="224"/>
        <end position="236"/>
    </location>
</feature>
<comment type="subcellular location">
    <subcellularLocation>
        <location evidence="1">Cell projection</location>
        <location evidence="1">Cilium</location>
    </subcellularLocation>
    <subcellularLocation>
        <location evidence="6">Cytoplasmic vesicle</location>
    </subcellularLocation>
    <subcellularLocation>
        <location evidence="8">Golgi apparatus</location>
    </subcellularLocation>
    <subcellularLocation>
        <location evidence="2">Mitochondrion inner membrane</location>
    </subcellularLocation>
    <subcellularLocation>
        <location evidence="9">Mitochondrion intermembrane space</location>
    </subcellularLocation>
    <subcellularLocation>
        <location evidence="3">Mitochondrion outer membrane</location>
    </subcellularLocation>
    <subcellularLocation>
        <location evidence="4">Rough endoplasmic reticulum</location>
    </subcellularLocation>
    <subcellularLocation>
        <location evidence="7">Secreted</location>
        <location evidence="7">Extracellular exosome</location>
    </subcellularLocation>
    <subcellularLocation>
        <location evidence="5">Secreted</location>
        <location evidence="5">Extracellular space</location>
        <location evidence="5">Extracellular matrix</location>
    </subcellularLocation>
</comment>
<accession>A0A8J0VBZ2</accession>
<feature type="domain" description="Olfactomedin-like" evidence="31">
    <location>
        <begin position="288"/>
        <end position="547"/>
    </location>
</feature>
<dbReference type="KEGG" id="xla:108715676"/>
<evidence type="ECO:0000256" key="6">
    <source>
        <dbReference type="ARBA" id="ARBA00004541"/>
    </source>
</evidence>
<dbReference type="GO" id="GO:0007165">
    <property type="term" value="P:signal transduction"/>
    <property type="evidence" value="ECO:0000318"/>
    <property type="project" value="GO_Central"/>
</dbReference>
<evidence type="ECO:0000256" key="28">
    <source>
        <dbReference type="ARBA" id="ARBA00023329"/>
    </source>
</evidence>
<evidence type="ECO:0000256" key="17">
    <source>
        <dbReference type="ARBA" id="ARBA00022824"/>
    </source>
</evidence>
<dbReference type="Xenbase" id="XB-GENE-17331048">
    <property type="gene designation" value="myoc.S"/>
</dbReference>
<evidence type="ECO:0000256" key="7">
    <source>
        <dbReference type="ARBA" id="ARBA00004550"/>
    </source>
</evidence>
<dbReference type="AlphaFoldDB" id="A0A8J0VBZ2"/>
<dbReference type="Proteomes" id="UP000186698">
    <property type="component" value="Chromosome 4S"/>
</dbReference>
<sequence>MTVEVNSPIRGARLSTSHFLPCAFPLRCSSLTLSALPSLYIMGSLALHIVVTLWVAQGISGQFSRSSDLNGQCTYSFTVPSATEASCTEPGQAKSVIQELQLELSVRHKDMETLNTRLGLLEKIVNRFLGGEGPLKPSTGPQAGADLQVEVQKLRMEKDEWEGQRASLEMAYADLLKEKDSLQEEKLQLNQRLETVLQGQCPQVSDPSRTQVPDPSRTQVPDPSRTRVPDTFKAKDQQAPSRQVSRWGADPVGYQELKSELTALPASQMIPETHLANHSSETTRAEGTCGELTWIGEPTTYRKADNIAGKYGVWMRDPKPLAPYTMDTVWRVNTVGADIRQVFEYENIDQLIKGYPGKVYVLPRSMESNGAVIYKGSLYYPRRKSRILVKYDFKTESVAVQKELPNAGYHGQYPYSWGGYTDIDLAVDEVGLWAIYSTEKAKGSIVLSLLDSESLEVKQSWESQIRKQSVANAFMICGTLYTVGSYSSSSTTVNFAFDTSTGAQRPVGIPFKNQYGYASMIDYNPTEKKIYGWDNFNMVSYDVRLSKM</sequence>
<organism evidence="32 33">
    <name type="scientific">Xenopus laevis</name>
    <name type="common">African clawed frog</name>
    <dbReference type="NCBI Taxonomy" id="8355"/>
    <lineage>
        <taxon>Eukaryota</taxon>
        <taxon>Metazoa</taxon>
        <taxon>Chordata</taxon>
        <taxon>Craniata</taxon>
        <taxon>Vertebrata</taxon>
        <taxon>Euteleostomi</taxon>
        <taxon>Amphibia</taxon>
        <taxon>Batrachia</taxon>
        <taxon>Anura</taxon>
        <taxon>Pipoidea</taxon>
        <taxon>Pipidae</taxon>
        <taxon>Xenopodinae</taxon>
        <taxon>Xenopus</taxon>
        <taxon>Xenopus</taxon>
    </lineage>
</organism>
<name>A0A8J0VBZ2_XENLA</name>
<dbReference type="GO" id="GO:0005791">
    <property type="term" value="C:rough endoplasmic reticulum"/>
    <property type="evidence" value="ECO:0007669"/>
    <property type="project" value="UniProtKB-SubCell"/>
</dbReference>
<dbReference type="GO" id="GO:0005741">
    <property type="term" value="C:mitochondrial outer membrane"/>
    <property type="evidence" value="ECO:0007669"/>
    <property type="project" value="UniProtKB-SubCell"/>
</dbReference>
<evidence type="ECO:0000256" key="27">
    <source>
        <dbReference type="ARBA" id="ARBA00023288"/>
    </source>
</evidence>
<keyword evidence="20" id="KW-0175">Coiled coil</keyword>
<evidence type="ECO:0000256" key="15">
    <source>
        <dbReference type="ARBA" id="ARBA00022787"/>
    </source>
</evidence>
<evidence type="ECO:0000259" key="31">
    <source>
        <dbReference type="PROSITE" id="PS51132"/>
    </source>
</evidence>
<dbReference type="GO" id="GO:0046872">
    <property type="term" value="F:metal ion binding"/>
    <property type="evidence" value="ECO:0007669"/>
    <property type="project" value="UniProtKB-KW"/>
</dbReference>
<proteinExistence type="predicted"/>
<keyword evidence="26" id="KW-0966">Cell projection</keyword>
<keyword evidence="15" id="KW-1000">Mitochondrion outer membrane</keyword>
<evidence type="ECO:0000256" key="23">
    <source>
        <dbReference type="ARBA" id="ARBA00023136"/>
    </source>
</evidence>
<keyword evidence="19" id="KW-0333">Golgi apparatus</keyword>
<evidence type="ECO:0000256" key="16">
    <source>
        <dbReference type="ARBA" id="ARBA00022792"/>
    </source>
</evidence>
<dbReference type="GO" id="GO:0005758">
    <property type="term" value="C:mitochondrial intermembrane space"/>
    <property type="evidence" value="ECO:0007669"/>
    <property type="project" value="UniProtKB-SubCell"/>
</dbReference>
<dbReference type="GO" id="GO:0005615">
    <property type="term" value="C:extracellular space"/>
    <property type="evidence" value="ECO:0000318"/>
    <property type="project" value="GO_Central"/>
</dbReference>
<evidence type="ECO:0000313" key="32">
    <source>
        <dbReference type="Proteomes" id="UP000186698"/>
    </source>
</evidence>
<reference evidence="33" key="1">
    <citation type="submission" date="2025-08" db="UniProtKB">
        <authorList>
            <consortium name="RefSeq"/>
        </authorList>
    </citation>
    <scope>IDENTIFICATION</scope>
    <source>
        <strain evidence="33">J_2021</strain>
        <tissue evidence="33">Erythrocytes</tissue>
    </source>
</reference>
<evidence type="ECO:0000256" key="24">
    <source>
        <dbReference type="ARBA" id="ARBA00023139"/>
    </source>
</evidence>
<keyword evidence="25" id="KW-1015">Disulfide bond</keyword>
<dbReference type="RefSeq" id="XP_018116543.1">
    <property type="nucleotide sequence ID" value="XM_018261054.2"/>
</dbReference>
<evidence type="ECO:0000256" key="11">
    <source>
        <dbReference type="ARBA" id="ARBA00022525"/>
    </source>
</evidence>
<dbReference type="OrthoDB" id="8626508at2759"/>
<keyword evidence="16" id="KW-0999">Mitochondrion inner membrane</keyword>
<evidence type="ECO:0000256" key="10">
    <source>
        <dbReference type="ARBA" id="ARBA00017216"/>
    </source>
</evidence>
<feature type="compositionally biased region" description="Polar residues" evidence="30">
    <location>
        <begin position="198"/>
        <end position="221"/>
    </location>
</feature>
<evidence type="ECO:0000256" key="26">
    <source>
        <dbReference type="ARBA" id="ARBA00023273"/>
    </source>
</evidence>
<keyword evidence="17" id="KW-0256">Endoplasmic reticulum</keyword>
<evidence type="ECO:0000256" key="3">
    <source>
        <dbReference type="ARBA" id="ARBA00004294"/>
    </source>
</evidence>
<dbReference type="GO" id="GO:0005794">
    <property type="term" value="C:Golgi apparatus"/>
    <property type="evidence" value="ECO:0000318"/>
    <property type="project" value="GO_Central"/>
</dbReference>
<evidence type="ECO:0000256" key="12">
    <source>
        <dbReference type="ARBA" id="ARBA00022530"/>
    </source>
</evidence>
<protein>
    <recommendedName>
        <fullName evidence="10">Myocilin</fullName>
    </recommendedName>
</protein>
<dbReference type="AGR" id="Xenbase:XB-GENE-17331048"/>
<dbReference type="SMART" id="SM00284">
    <property type="entry name" value="OLF"/>
    <property type="match status" value="1"/>
</dbReference>
<keyword evidence="14" id="KW-0732">Signal</keyword>
<dbReference type="GO" id="GO:0005743">
    <property type="term" value="C:mitochondrial inner membrane"/>
    <property type="evidence" value="ECO:0007669"/>
    <property type="project" value="UniProtKB-SubCell"/>
</dbReference>
<dbReference type="InterPro" id="IPR050605">
    <property type="entry name" value="Olfactomedin-like_domain"/>
</dbReference>
<keyword evidence="28" id="KW-0968">Cytoplasmic vesicle</keyword>
<evidence type="ECO:0000256" key="25">
    <source>
        <dbReference type="ARBA" id="ARBA00023157"/>
    </source>
</evidence>
<keyword evidence="11" id="KW-0964">Secreted</keyword>
<evidence type="ECO:0000256" key="19">
    <source>
        <dbReference type="ARBA" id="ARBA00023034"/>
    </source>
</evidence>
<dbReference type="PANTHER" id="PTHR23192:SF33">
    <property type="entry name" value="MYOCILIN"/>
    <property type="match status" value="1"/>
</dbReference>
<evidence type="ECO:0000256" key="22">
    <source>
        <dbReference type="ARBA" id="ARBA00023128"/>
    </source>
</evidence>